<gene>
    <name evidence="10" type="primary">lssY</name>
    <name evidence="10" type="ORF">Lbru_0714</name>
</gene>
<keyword evidence="11" id="KW-1185">Reference proteome</keyword>
<comment type="similarity">
    <text evidence="2">Belongs to the DedA family.</text>
</comment>
<dbReference type="SUPFAM" id="SSF48317">
    <property type="entry name" value="Acid phosphatase/Vanadium-dependent haloperoxidase"/>
    <property type="match status" value="1"/>
</dbReference>
<comment type="subcellular location">
    <subcellularLocation>
        <location evidence="1">Cell membrane</location>
        <topology evidence="1">Multi-pass membrane protein</topology>
    </subcellularLocation>
</comment>
<dbReference type="PANTHER" id="PTHR30353">
    <property type="entry name" value="INNER MEMBRANE PROTEIN DEDA-RELATED"/>
    <property type="match status" value="1"/>
</dbReference>
<keyword evidence="6 7" id="KW-0472">Membrane</keyword>
<dbReference type="InterPro" id="IPR032816">
    <property type="entry name" value="VTT_dom"/>
</dbReference>
<feature type="transmembrane region" description="Helical" evidence="7">
    <location>
        <begin position="422"/>
        <end position="442"/>
    </location>
</feature>
<evidence type="ECO:0000256" key="4">
    <source>
        <dbReference type="ARBA" id="ARBA00022692"/>
    </source>
</evidence>
<feature type="domain" description="LssY-like C-terminal" evidence="9">
    <location>
        <begin position="504"/>
        <end position="613"/>
    </location>
</feature>
<proteinExistence type="inferred from homology"/>
<protein>
    <submittedName>
        <fullName evidence="10">Secretion system protein Y</fullName>
    </submittedName>
</protein>
<feature type="transmembrane region" description="Helical" evidence="7">
    <location>
        <begin position="183"/>
        <end position="205"/>
    </location>
</feature>
<evidence type="ECO:0000259" key="9">
    <source>
        <dbReference type="Pfam" id="PF14067"/>
    </source>
</evidence>
<dbReference type="GO" id="GO:0005886">
    <property type="term" value="C:plasma membrane"/>
    <property type="evidence" value="ECO:0007669"/>
    <property type="project" value="UniProtKB-SubCell"/>
</dbReference>
<keyword evidence="4 7" id="KW-0812">Transmembrane</keyword>
<feature type="transmembrane region" description="Helical" evidence="7">
    <location>
        <begin position="296"/>
        <end position="322"/>
    </location>
</feature>
<accession>A0A0W0SV02</accession>
<feature type="transmembrane region" description="Helical" evidence="7">
    <location>
        <begin position="397"/>
        <end position="416"/>
    </location>
</feature>
<evidence type="ECO:0000256" key="6">
    <source>
        <dbReference type="ARBA" id="ARBA00023136"/>
    </source>
</evidence>
<feature type="domain" description="VTT" evidence="8">
    <location>
        <begin position="42"/>
        <end position="165"/>
    </location>
</feature>
<feature type="transmembrane region" description="Helical" evidence="7">
    <location>
        <begin position="329"/>
        <end position="350"/>
    </location>
</feature>
<dbReference type="RefSeq" id="WP_065235414.1">
    <property type="nucleotide sequence ID" value="NZ_CAAAHU010000007.1"/>
</dbReference>
<dbReference type="InterPro" id="IPR036938">
    <property type="entry name" value="PAP2/HPO_sf"/>
</dbReference>
<evidence type="ECO:0000256" key="3">
    <source>
        <dbReference type="ARBA" id="ARBA00022475"/>
    </source>
</evidence>
<evidence type="ECO:0000259" key="8">
    <source>
        <dbReference type="Pfam" id="PF09335"/>
    </source>
</evidence>
<dbReference type="PANTHER" id="PTHR30353:SF15">
    <property type="entry name" value="INNER MEMBRANE PROTEIN YABI"/>
    <property type="match status" value="1"/>
</dbReference>
<dbReference type="EMBL" id="LNXV01000004">
    <property type="protein sequence ID" value="KTC86773.1"/>
    <property type="molecule type" value="Genomic_DNA"/>
</dbReference>
<dbReference type="Pfam" id="PF09335">
    <property type="entry name" value="VTT_dom"/>
    <property type="match status" value="1"/>
</dbReference>
<name>A0A0W0SV02_9GAMM</name>
<evidence type="ECO:0000256" key="5">
    <source>
        <dbReference type="ARBA" id="ARBA00022989"/>
    </source>
</evidence>
<keyword evidence="3" id="KW-1003">Cell membrane</keyword>
<comment type="caution">
    <text evidence="10">The sequence shown here is derived from an EMBL/GenBank/DDBJ whole genome shotgun (WGS) entry which is preliminary data.</text>
</comment>
<reference evidence="10 11" key="1">
    <citation type="submission" date="2015-11" db="EMBL/GenBank/DDBJ databases">
        <title>Genomic analysis of 38 Legionella species identifies large and diverse effector repertoires.</title>
        <authorList>
            <person name="Burstein D."/>
            <person name="Amaro F."/>
            <person name="Zusman T."/>
            <person name="Lifshitz Z."/>
            <person name="Cohen O."/>
            <person name="Gilbert J.A."/>
            <person name="Pupko T."/>
            <person name="Shuman H.A."/>
            <person name="Segal G."/>
        </authorList>
    </citation>
    <scope>NUCLEOTIDE SEQUENCE [LARGE SCALE GENOMIC DNA]</scope>
    <source>
        <strain evidence="10 11">ATCC 43878</strain>
    </source>
</reference>
<dbReference type="AlphaFoldDB" id="A0A0W0SV02"/>
<dbReference type="OrthoDB" id="9780918at2"/>
<dbReference type="PATRIC" id="fig|29422.6.peg.747"/>
<keyword evidence="5 7" id="KW-1133">Transmembrane helix</keyword>
<dbReference type="InterPro" id="IPR032818">
    <property type="entry name" value="DedA-like"/>
</dbReference>
<dbReference type="Pfam" id="PF14067">
    <property type="entry name" value="LssY_C"/>
    <property type="match status" value="1"/>
</dbReference>
<dbReference type="InterPro" id="IPR025902">
    <property type="entry name" value="LssY-like-C_dom"/>
</dbReference>
<dbReference type="STRING" id="29422.Lbru_0714"/>
<evidence type="ECO:0000256" key="7">
    <source>
        <dbReference type="SAM" id="Phobius"/>
    </source>
</evidence>
<evidence type="ECO:0000256" key="2">
    <source>
        <dbReference type="ARBA" id="ARBA00010792"/>
    </source>
</evidence>
<dbReference type="Proteomes" id="UP000054742">
    <property type="component" value="Unassembled WGS sequence"/>
</dbReference>
<sequence length="685" mass="77944">MHFFADYIQPLTIWLHAHPHWALLITFLISFTESLAIIGSIIPGSVTMTAVGILAGSGVMRIDLTLLAATLGAIAGDSASYMLGYTFSEKLVNIWPFSRYPNWLLYGKEYFSRHGGKSVLVGRFVGPLRSIIPVIAGMMRMSQWRFFIANTLSAIGWAILYVFPGVLLGAASSELSRESATRLFIAVLLLLAGIWLLSVGLKWLFIRLNRLLRSGLHSFWSWSRDYPKLAKIYKLLTPAEELNYYPTAALVILFILSTLLFWILAGLVFQEIWIDDVNQPAHLFLQSLRTHSFDTFFIIASQIISPFTLFSVIIIIALIALYYRDWRSLAYWLSLCLSCTLILLFVHWAIDSPRPQGLLENKTNNSFPIIGLTYATALFGALMFFINAYEATLINRFVKIIFSCALFLAGLAPLYLGDNWLTDSLGAYLCGFSLCSFHWLFYRRYKANIECTTYGPLAILVIIILISGMVGSLTYRQALRNHQPYLAQYVFTEELWWNQQKPLLPVYRTNRIGSYISAFNIQYVGSISSLEKALTAFGWKKFNDSLFNSLLTRMSGQPSAQDLPLMSQLYLNRKPVLMMTYQPKDGNPVQILRIWRSNYHLQHYRQPIWLGSVHPRKLPRPHELQNAVINNANLPISLFYISSALSQFPQRQTPLLISLKLPIQVEPVLLLVREPSVYIEPLNAL</sequence>
<evidence type="ECO:0000313" key="11">
    <source>
        <dbReference type="Proteomes" id="UP000054742"/>
    </source>
</evidence>
<organism evidence="10 11">
    <name type="scientific">Legionella brunensis</name>
    <dbReference type="NCBI Taxonomy" id="29422"/>
    <lineage>
        <taxon>Bacteria</taxon>
        <taxon>Pseudomonadati</taxon>
        <taxon>Pseudomonadota</taxon>
        <taxon>Gammaproteobacteria</taxon>
        <taxon>Legionellales</taxon>
        <taxon>Legionellaceae</taxon>
        <taxon>Legionella</taxon>
    </lineage>
</organism>
<evidence type="ECO:0000313" key="10">
    <source>
        <dbReference type="EMBL" id="KTC86773.1"/>
    </source>
</evidence>
<feature type="transmembrane region" description="Helical" evidence="7">
    <location>
        <begin position="21"/>
        <end position="42"/>
    </location>
</feature>
<feature type="transmembrane region" description="Helical" evidence="7">
    <location>
        <begin position="454"/>
        <end position="475"/>
    </location>
</feature>
<feature type="transmembrane region" description="Helical" evidence="7">
    <location>
        <begin position="147"/>
        <end position="171"/>
    </location>
</feature>
<feature type="transmembrane region" description="Helical" evidence="7">
    <location>
        <begin position="244"/>
        <end position="269"/>
    </location>
</feature>
<feature type="transmembrane region" description="Helical" evidence="7">
    <location>
        <begin position="366"/>
        <end position="385"/>
    </location>
</feature>
<evidence type="ECO:0000256" key="1">
    <source>
        <dbReference type="ARBA" id="ARBA00004651"/>
    </source>
</evidence>